<evidence type="ECO:0000256" key="1">
    <source>
        <dbReference type="SAM" id="MobiDB-lite"/>
    </source>
</evidence>
<dbReference type="PANTHER" id="PTHR42923:SF3">
    <property type="entry name" value="PROTOPORPHYRINOGEN OXIDASE"/>
    <property type="match status" value="1"/>
</dbReference>
<feature type="domain" description="Amine oxidase" evidence="2">
    <location>
        <begin position="25"/>
        <end position="302"/>
    </location>
</feature>
<organism evidence="3 4">
    <name type="scientific">Oerskovia merdavium</name>
    <dbReference type="NCBI Taxonomy" id="2762227"/>
    <lineage>
        <taxon>Bacteria</taxon>
        <taxon>Bacillati</taxon>
        <taxon>Actinomycetota</taxon>
        <taxon>Actinomycetes</taxon>
        <taxon>Micrococcales</taxon>
        <taxon>Cellulomonadaceae</taxon>
        <taxon>Oerskovia</taxon>
    </lineage>
</organism>
<dbReference type="Gene3D" id="3.50.50.60">
    <property type="entry name" value="FAD/NAD(P)-binding domain"/>
    <property type="match status" value="1"/>
</dbReference>
<reference evidence="3 4" key="1">
    <citation type="submission" date="2020-08" db="EMBL/GenBank/DDBJ databases">
        <title>A Genomic Blueprint of the Chicken Gut Microbiome.</title>
        <authorList>
            <person name="Gilroy R."/>
            <person name="Ravi A."/>
            <person name="Getino M."/>
            <person name="Pursley I."/>
            <person name="Horton D.L."/>
            <person name="Alikhan N.-F."/>
            <person name="Baker D."/>
            <person name="Gharbi K."/>
            <person name="Hall N."/>
            <person name="Watson M."/>
            <person name="Adriaenssens E.M."/>
            <person name="Foster-Nyarko E."/>
            <person name="Jarju S."/>
            <person name="Secka A."/>
            <person name="Antonio M."/>
            <person name="Oren A."/>
            <person name="Chaudhuri R."/>
            <person name="La Ragione R.M."/>
            <person name="Hildebrand F."/>
            <person name="Pallen M.J."/>
        </authorList>
    </citation>
    <scope>NUCLEOTIDE SEQUENCE [LARGE SCALE GENOMIC DNA]</scope>
    <source>
        <strain evidence="3 4">Sa2CUA9</strain>
    </source>
</reference>
<feature type="region of interest" description="Disordered" evidence="1">
    <location>
        <begin position="345"/>
        <end position="367"/>
    </location>
</feature>
<dbReference type="RefSeq" id="WP_191805189.1">
    <property type="nucleotide sequence ID" value="NZ_JACSQF010000016.1"/>
</dbReference>
<keyword evidence="4" id="KW-1185">Reference proteome</keyword>
<gene>
    <name evidence="3" type="ORF">H9641_15085</name>
</gene>
<dbReference type="PANTHER" id="PTHR42923">
    <property type="entry name" value="PROTOPORPHYRINOGEN OXIDASE"/>
    <property type="match status" value="1"/>
</dbReference>
<accession>A0ABR8U3E4</accession>
<feature type="compositionally biased region" description="Basic and acidic residues" evidence="1">
    <location>
        <begin position="358"/>
        <end position="367"/>
    </location>
</feature>
<dbReference type="Pfam" id="PF01593">
    <property type="entry name" value="Amino_oxidase"/>
    <property type="match status" value="1"/>
</dbReference>
<dbReference type="InterPro" id="IPR002937">
    <property type="entry name" value="Amino_oxidase"/>
</dbReference>
<evidence type="ECO:0000313" key="4">
    <source>
        <dbReference type="Proteomes" id="UP000655570"/>
    </source>
</evidence>
<dbReference type="SUPFAM" id="SSF51905">
    <property type="entry name" value="FAD/NAD(P)-binding domain"/>
    <property type="match status" value="1"/>
</dbReference>
<dbReference type="Proteomes" id="UP000655570">
    <property type="component" value="Unassembled WGS sequence"/>
</dbReference>
<dbReference type="SUPFAM" id="SSF54373">
    <property type="entry name" value="FAD-linked reductases, C-terminal domain"/>
    <property type="match status" value="1"/>
</dbReference>
<dbReference type="InterPro" id="IPR050464">
    <property type="entry name" value="Zeta_carotene_desat/Oxidored"/>
</dbReference>
<evidence type="ECO:0000259" key="2">
    <source>
        <dbReference type="Pfam" id="PF01593"/>
    </source>
</evidence>
<comment type="caution">
    <text evidence="3">The sequence shown here is derived from an EMBL/GenBank/DDBJ whole genome shotgun (WGS) entry which is preliminary data.</text>
</comment>
<dbReference type="InterPro" id="IPR036188">
    <property type="entry name" value="FAD/NAD-bd_sf"/>
</dbReference>
<dbReference type="Gene3D" id="3.90.660.20">
    <property type="entry name" value="Protoporphyrinogen oxidase, mitochondrial, domain 2"/>
    <property type="match status" value="1"/>
</dbReference>
<sequence length="498" mass="51536">MHPAADGSTGNSPTTFDAVVVGAGVAGLTAARTLRRRGLRVLVLEAADRPGGPVHGDKLGSTGLSVDVGAESFAARGSAVGDLVSALGLTVVEPAPISAWGYAASRAFPLPKAGIMGIPAHPFAADVRRAVGWPGALRAGMDRIKPRRWVDEENLETFTRSRVGRRVAERLVAPVAAGVHSAPLERLDVDAVAPGLREAYAREGSLTRAVAALRAQAPAGSAVRGIEGGMHRLVEELTLAVTDDAPDAASPAGSAGPAGVLLVRHEVVGLDRDGDQGWSVQAEGPGGPTTFRAPRLLVTTPAVVDLVSPLAGRTADPVPDPEPGADIRLVTLLVEAPELDAAPRGSGLLVAPKPRTWSTRDENHRAGAHDPVQAKALTHSTAKWPWLAARVAGAVGPGNHVVRLSYGRIGETVEPTVNQVVRDASVLLGVDLDGKVREHLSTRWNGSLPPPTPVYRREVAAFVERVSHVDGLGVTGGWIAGTGLAAIVGHAQDCAEQL</sequence>
<feature type="region of interest" description="Disordered" evidence="1">
    <location>
        <begin position="274"/>
        <end position="293"/>
    </location>
</feature>
<evidence type="ECO:0000313" key="3">
    <source>
        <dbReference type="EMBL" id="MBD7982034.1"/>
    </source>
</evidence>
<name>A0ABR8U3E4_9CELL</name>
<proteinExistence type="predicted"/>
<dbReference type="Gene3D" id="1.10.3110.10">
    <property type="entry name" value="protoporphyrinogen ix oxidase, domain 3"/>
    <property type="match status" value="1"/>
</dbReference>
<dbReference type="EMBL" id="JACSQF010000016">
    <property type="protein sequence ID" value="MBD7982034.1"/>
    <property type="molecule type" value="Genomic_DNA"/>
</dbReference>
<protein>
    <submittedName>
        <fullName evidence="3">FAD-dependent oxidoreductase</fullName>
    </submittedName>
</protein>